<dbReference type="InterPro" id="IPR005225">
    <property type="entry name" value="Small_GTP-bd"/>
</dbReference>
<dbReference type="Proteomes" id="UP001164746">
    <property type="component" value="Chromosome 11"/>
</dbReference>
<keyword evidence="1" id="KW-0547">Nucleotide-binding</keyword>
<evidence type="ECO:0000256" key="1">
    <source>
        <dbReference type="ARBA" id="ARBA00022741"/>
    </source>
</evidence>
<accession>A0ABY7FBP7</accession>
<sequence length="199" mass="22364">MTTKTENGTYDNRLLENDLLFKLLIIGDSGVGKSNLLLRYADDTFTEHHISTIGVDFWDTAGQERFNTITKAFYRGTHGVIIVFDLTDMETFQNVARWMKDVDQYGGSHVVKLLVGNKSDLKDKRVVTFEMGKGLADRLCAPYLETSARTSTNVEQAFLTMTADMKQAFDKGGFTRRTDPVKLSDGKPMSTGTFWECSC</sequence>
<dbReference type="PROSITE" id="PS51421">
    <property type="entry name" value="RAS"/>
    <property type="match status" value="1"/>
</dbReference>
<dbReference type="NCBIfam" id="TIGR00231">
    <property type="entry name" value="small_GTP"/>
    <property type="match status" value="1"/>
</dbReference>
<dbReference type="SMART" id="SM00175">
    <property type="entry name" value="RAB"/>
    <property type="match status" value="1"/>
</dbReference>
<evidence type="ECO:0000313" key="3">
    <source>
        <dbReference type="EMBL" id="WAR19570.1"/>
    </source>
</evidence>
<evidence type="ECO:0000256" key="2">
    <source>
        <dbReference type="ARBA" id="ARBA00023134"/>
    </source>
</evidence>
<dbReference type="Gene3D" id="3.40.50.300">
    <property type="entry name" value="P-loop containing nucleotide triphosphate hydrolases"/>
    <property type="match status" value="1"/>
</dbReference>
<dbReference type="SMART" id="SM00173">
    <property type="entry name" value="RAS"/>
    <property type="match status" value="1"/>
</dbReference>
<dbReference type="PROSITE" id="PS51419">
    <property type="entry name" value="RAB"/>
    <property type="match status" value="1"/>
</dbReference>
<dbReference type="SUPFAM" id="SSF52540">
    <property type="entry name" value="P-loop containing nucleoside triphosphate hydrolases"/>
    <property type="match status" value="1"/>
</dbReference>
<evidence type="ECO:0000313" key="4">
    <source>
        <dbReference type="Proteomes" id="UP001164746"/>
    </source>
</evidence>
<proteinExistence type="predicted"/>
<organism evidence="3 4">
    <name type="scientific">Mya arenaria</name>
    <name type="common">Soft-shell clam</name>
    <dbReference type="NCBI Taxonomy" id="6604"/>
    <lineage>
        <taxon>Eukaryota</taxon>
        <taxon>Metazoa</taxon>
        <taxon>Spiralia</taxon>
        <taxon>Lophotrochozoa</taxon>
        <taxon>Mollusca</taxon>
        <taxon>Bivalvia</taxon>
        <taxon>Autobranchia</taxon>
        <taxon>Heteroconchia</taxon>
        <taxon>Euheterodonta</taxon>
        <taxon>Imparidentia</taxon>
        <taxon>Neoheterodontei</taxon>
        <taxon>Myida</taxon>
        <taxon>Myoidea</taxon>
        <taxon>Myidae</taxon>
        <taxon>Mya</taxon>
    </lineage>
</organism>
<dbReference type="InterPro" id="IPR050227">
    <property type="entry name" value="Rab"/>
</dbReference>
<protein>
    <submittedName>
        <fullName evidence="3">YPTC1-like protein</fullName>
    </submittedName>
</protein>
<keyword evidence="4" id="KW-1185">Reference proteome</keyword>
<reference evidence="3" key="1">
    <citation type="submission" date="2022-11" db="EMBL/GenBank/DDBJ databases">
        <title>Centuries of genome instability and evolution in soft-shell clam transmissible cancer (bioRxiv).</title>
        <authorList>
            <person name="Hart S.F.M."/>
            <person name="Yonemitsu M.A."/>
            <person name="Giersch R.M."/>
            <person name="Beal B.F."/>
            <person name="Arriagada G."/>
            <person name="Davis B.W."/>
            <person name="Ostrander E.A."/>
            <person name="Goff S.P."/>
            <person name="Metzger M.J."/>
        </authorList>
    </citation>
    <scope>NUCLEOTIDE SEQUENCE</scope>
    <source>
        <strain evidence="3">MELC-2E11</strain>
        <tissue evidence="3">Siphon/mantle</tissue>
    </source>
</reference>
<dbReference type="InterPro" id="IPR027417">
    <property type="entry name" value="P-loop_NTPase"/>
</dbReference>
<keyword evidence="2" id="KW-0342">GTP-binding</keyword>
<dbReference type="EMBL" id="CP111022">
    <property type="protein sequence ID" value="WAR19570.1"/>
    <property type="molecule type" value="Genomic_DNA"/>
</dbReference>
<dbReference type="SMART" id="SM00174">
    <property type="entry name" value="RHO"/>
    <property type="match status" value="1"/>
</dbReference>
<dbReference type="PANTHER" id="PTHR47977">
    <property type="entry name" value="RAS-RELATED PROTEIN RAB"/>
    <property type="match status" value="1"/>
</dbReference>
<dbReference type="Pfam" id="PF00071">
    <property type="entry name" value="Ras"/>
    <property type="match status" value="1"/>
</dbReference>
<dbReference type="PRINTS" id="PR00449">
    <property type="entry name" value="RASTRNSFRMNG"/>
</dbReference>
<dbReference type="SMART" id="SM00176">
    <property type="entry name" value="RAN"/>
    <property type="match status" value="1"/>
</dbReference>
<name>A0ABY7FBP7_MYAAR</name>
<gene>
    <name evidence="3" type="ORF">MAR_001408</name>
</gene>
<dbReference type="InterPro" id="IPR001806">
    <property type="entry name" value="Small_GTPase"/>
</dbReference>